<sequence length="518" mass="56514">MLVKRLSNNHTFYLLIASVPTCPSAPIAPFLCQAIRRNMAPVNLDYQVPWTPQFALNARSRTARRQVPGSARPTPLSDGRGTYDEAVAVQPGLPAVTVASLSPNKPPHISSDPDLSLCVISGRDERPSVDLDVSESDNTLPPLGRLIEYINKEQPKSKSSPEAVETVPAGDGTRADKGCGLLASSTEQTCDGDDDANANCLTSSISGLYHVPPTSPTTPSLSHTPHESPHDYGCTSYPVDPALTACHRGETDTPTEVPRACGSSQSICSLETFGGGLHGCEVDVAASNLSLATAAEEKRCQIDIETSGQHLPGEEWPGNSLPYFGTSGHQHQSTTRSGNASSGILSGQTPRDVHRWTEEHADTLQPRRKCRRVEPPTRTLPSPPASTSTENDPDYVAKVAEFEEWALENVLLKRIMVDGMATFQLQFDWSLCTTHCGLKPEKHKRVQRGANCSASQRRRSGAQGKFTSDEDDSIIHLKEELRLSWAEIHRRHTKQYPGRSEGSLQVRYCTKLKGRERR</sequence>
<feature type="compositionally biased region" description="Polar residues" evidence="1">
    <location>
        <begin position="327"/>
        <end position="349"/>
    </location>
</feature>
<reference evidence="2 3" key="1">
    <citation type="journal article" date="2016" name="Front. Microbiol.">
        <title>Genome and transcriptome sequences reveal the specific parasitism of the nematophagous Purpureocillium lilacinum 36-1.</title>
        <authorList>
            <person name="Xie J."/>
            <person name="Li S."/>
            <person name="Mo C."/>
            <person name="Xiao X."/>
            <person name="Peng D."/>
            <person name="Wang G."/>
            <person name="Xiao Y."/>
        </authorList>
    </citation>
    <scope>NUCLEOTIDE SEQUENCE [LARGE SCALE GENOMIC DNA]</scope>
    <source>
        <strain evidence="2 3">36-1</strain>
    </source>
</reference>
<evidence type="ECO:0000256" key="1">
    <source>
        <dbReference type="SAM" id="MobiDB-lite"/>
    </source>
</evidence>
<feature type="region of interest" description="Disordered" evidence="1">
    <location>
        <begin position="61"/>
        <end position="81"/>
    </location>
</feature>
<protein>
    <recommendedName>
        <fullName evidence="4">Myb-like domain-containing protein</fullName>
    </recommendedName>
</protein>
<evidence type="ECO:0000313" key="3">
    <source>
        <dbReference type="Proteomes" id="UP000245956"/>
    </source>
</evidence>
<feature type="region of interest" description="Disordered" evidence="1">
    <location>
        <begin position="307"/>
        <end position="392"/>
    </location>
</feature>
<feature type="region of interest" description="Disordered" evidence="1">
    <location>
        <begin position="153"/>
        <end position="178"/>
    </location>
</feature>
<feature type="region of interest" description="Disordered" evidence="1">
    <location>
        <begin position="211"/>
        <end position="233"/>
    </location>
</feature>
<comment type="caution">
    <text evidence="2">The sequence shown here is derived from an EMBL/GenBank/DDBJ whole genome shotgun (WGS) entry which is preliminary data.</text>
</comment>
<dbReference type="EMBL" id="LCWV01000046">
    <property type="protein sequence ID" value="PWI64745.1"/>
    <property type="molecule type" value="Genomic_DNA"/>
</dbReference>
<evidence type="ECO:0000313" key="2">
    <source>
        <dbReference type="EMBL" id="PWI64745.1"/>
    </source>
</evidence>
<feature type="region of interest" description="Disordered" evidence="1">
    <location>
        <begin position="447"/>
        <end position="469"/>
    </location>
</feature>
<feature type="compositionally biased region" description="Basic and acidic residues" evidence="1">
    <location>
        <begin position="351"/>
        <end position="362"/>
    </location>
</feature>
<evidence type="ECO:0008006" key="4">
    <source>
        <dbReference type="Google" id="ProtNLM"/>
    </source>
</evidence>
<name>A0A2U3DR87_PURLI</name>
<organism evidence="2 3">
    <name type="scientific">Purpureocillium lilacinum</name>
    <name type="common">Paecilomyces lilacinus</name>
    <dbReference type="NCBI Taxonomy" id="33203"/>
    <lineage>
        <taxon>Eukaryota</taxon>
        <taxon>Fungi</taxon>
        <taxon>Dikarya</taxon>
        <taxon>Ascomycota</taxon>
        <taxon>Pezizomycotina</taxon>
        <taxon>Sordariomycetes</taxon>
        <taxon>Hypocreomycetidae</taxon>
        <taxon>Hypocreales</taxon>
        <taxon>Ophiocordycipitaceae</taxon>
        <taxon>Purpureocillium</taxon>
    </lineage>
</organism>
<proteinExistence type="predicted"/>
<gene>
    <name evidence="2" type="ORF">PCL_08610</name>
</gene>
<accession>A0A2U3DR87</accession>
<dbReference type="Proteomes" id="UP000245956">
    <property type="component" value="Unassembled WGS sequence"/>
</dbReference>
<dbReference type="AlphaFoldDB" id="A0A2U3DR87"/>